<dbReference type="AlphaFoldDB" id="A0A4Z2HBG5"/>
<feature type="region of interest" description="Disordered" evidence="1">
    <location>
        <begin position="92"/>
        <end position="111"/>
    </location>
</feature>
<name>A0A4Z2HBG5_9TELE</name>
<proteinExistence type="predicted"/>
<dbReference type="EMBL" id="SRLO01000279">
    <property type="protein sequence ID" value="TNN63159.1"/>
    <property type="molecule type" value="Genomic_DNA"/>
</dbReference>
<evidence type="ECO:0000256" key="1">
    <source>
        <dbReference type="SAM" id="MobiDB-lite"/>
    </source>
</evidence>
<reference evidence="2 3" key="1">
    <citation type="submission" date="2019-03" db="EMBL/GenBank/DDBJ databases">
        <title>First draft genome of Liparis tanakae, snailfish: a comprehensive survey of snailfish specific genes.</title>
        <authorList>
            <person name="Kim W."/>
            <person name="Song I."/>
            <person name="Jeong J.-H."/>
            <person name="Kim D."/>
            <person name="Kim S."/>
            <person name="Ryu S."/>
            <person name="Song J.Y."/>
            <person name="Lee S.K."/>
        </authorList>
    </citation>
    <scope>NUCLEOTIDE SEQUENCE [LARGE SCALE GENOMIC DNA]</scope>
    <source>
        <tissue evidence="2">Muscle</tissue>
    </source>
</reference>
<accession>A0A4Z2HBG5</accession>
<keyword evidence="3" id="KW-1185">Reference proteome</keyword>
<evidence type="ECO:0000313" key="3">
    <source>
        <dbReference type="Proteomes" id="UP000314294"/>
    </source>
</evidence>
<protein>
    <submittedName>
        <fullName evidence="2">Uncharacterized protein</fullName>
    </submittedName>
</protein>
<comment type="caution">
    <text evidence="2">The sequence shown here is derived from an EMBL/GenBank/DDBJ whole genome shotgun (WGS) entry which is preliminary data.</text>
</comment>
<gene>
    <name evidence="2" type="ORF">EYF80_026623</name>
</gene>
<evidence type="ECO:0000313" key="2">
    <source>
        <dbReference type="EMBL" id="TNN63159.1"/>
    </source>
</evidence>
<organism evidence="2 3">
    <name type="scientific">Liparis tanakae</name>
    <name type="common">Tanaka's snailfish</name>
    <dbReference type="NCBI Taxonomy" id="230148"/>
    <lineage>
        <taxon>Eukaryota</taxon>
        <taxon>Metazoa</taxon>
        <taxon>Chordata</taxon>
        <taxon>Craniata</taxon>
        <taxon>Vertebrata</taxon>
        <taxon>Euteleostomi</taxon>
        <taxon>Actinopterygii</taxon>
        <taxon>Neopterygii</taxon>
        <taxon>Teleostei</taxon>
        <taxon>Neoteleostei</taxon>
        <taxon>Acanthomorphata</taxon>
        <taxon>Eupercaria</taxon>
        <taxon>Perciformes</taxon>
        <taxon>Cottioidei</taxon>
        <taxon>Cottales</taxon>
        <taxon>Liparidae</taxon>
        <taxon>Liparis</taxon>
    </lineage>
</organism>
<dbReference type="Proteomes" id="UP000314294">
    <property type="component" value="Unassembled WGS sequence"/>
</dbReference>
<sequence>MTSKSRLIANGLSQTCRLHELLPVCSEHFLTSCDRTDKECMSRVSRVAKARAPRASPPVKSTRETRLLVKKTAVCLVRGYSHNETHNKRIRYGGSLNETRPPENAPGLMCS</sequence>